<dbReference type="EMBL" id="JASPKY010000850">
    <property type="protein sequence ID" value="KAK9681067.1"/>
    <property type="molecule type" value="Genomic_DNA"/>
</dbReference>
<evidence type="ECO:0000313" key="1">
    <source>
        <dbReference type="EMBL" id="KAK9681067.1"/>
    </source>
</evidence>
<gene>
    <name evidence="1" type="ORF">QE152_g38596</name>
</gene>
<evidence type="ECO:0000313" key="2">
    <source>
        <dbReference type="Proteomes" id="UP001458880"/>
    </source>
</evidence>
<name>A0AAW1HW59_POPJA</name>
<dbReference type="Proteomes" id="UP001458880">
    <property type="component" value="Unassembled WGS sequence"/>
</dbReference>
<protein>
    <submittedName>
        <fullName evidence="1">Uncharacterized protein</fullName>
    </submittedName>
</protein>
<sequence length="220" mass="25923">MMLIDWAFLDTYNNVDQAVAAFYTKILPIVAMHMPKRAISSRKFSVWFSLSVIKLIKIKEYYFRKWKQVNCTRYEEFTRLRKVVKTETQREYKAASRNLVFQIRSCRNVFDVTALKLLLYSIIRTNMLQQLELEKDEVLADVEYAINNTINRLMGESSAKLLFGVNQCGKVQDSLKEFVEVEEDSERYLPGLRQHAAKAIENPQTYNKSYYDAKRKDTKI</sequence>
<keyword evidence="2" id="KW-1185">Reference proteome</keyword>
<accession>A0AAW1HW59</accession>
<comment type="caution">
    <text evidence="1">The sequence shown here is derived from an EMBL/GenBank/DDBJ whole genome shotgun (WGS) entry which is preliminary data.</text>
</comment>
<proteinExistence type="predicted"/>
<dbReference type="AlphaFoldDB" id="A0AAW1HW59"/>
<organism evidence="1 2">
    <name type="scientific">Popillia japonica</name>
    <name type="common">Japanese beetle</name>
    <dbReference type="NCBI Taxonomy" id="7064"/>
    <lineage>
        <taxon>Eukaryota</taxon>
        <taxon>Metazoa</taxon>
        <taxon>Ecdysozoa</taxon>
        <taxon>Arthropoda</taxon>
        <taxon>Hexapoda</taxon>
        <taxon>Insecta</taxon>
        <taxon>Pterygota</taxon>
        <taxon>Neoptera</taxon>
        <taxon>Endopterygota</taxon>
        <taxon>Coleoptera</taxon>
        <taxon>Polyphaga</taxon>
        <taxon>Scarabaeiformia</taxon>
        <taxon>Scarabaeidae</taxon>
        <taxon>Rutelinae</taxon>
        <taxon>Popillia</taxon>
    </lineage>
</organism>
<reference evidence="1 2" key="1">
    <citation type="journal article" date="2024" name="BMC Genomics">
        <title>De novo assembly and annotation of Popillia japonica's genome with initial clues to its potential as an invasive pest.</title>
        <authorList>
            <person name="Cucini C."/>
            <person name="Boschi S."/>
            <person name="Funari R."/>
            <person name="Cardaioli E."/>
            <person name="Iannotti N."/>
            <person name="Marturano G."/>
            <person name="Paoli F."/>
            <person name="Bruttini M."/>
            <person name="Carapelli A."/>
            <person name="Frati F."/>
            <person name="Nardi F."/>
        </authorList>
    </citation>
    <scope>NUCLEOTIDE SEQUENCE [LARGE SCALE GENOMIC DNA]</scope>
    <source>
        <strain evidence="1">DMR45628</strain>
    </source>
</reference>